<dbReference type="EMBL" id="CAEZYU010000035">
    <property type="protein sequence ID" value="CAB4739531.1"/>
    <property type="molecule type" value="Genomic_DNA"/>
</dbReference>
<dbReference type="AlphaFoldDB" id="A0A6J6SXD0"/>
<dbReference type="PANTHER" id="PTHR47829">
    <property type="entry name" value="HYDROLASE, PUTATIVE (AFU_ORTHOLOGUE AFUA_1G12880)-RELATED"/>
    <property type="match status" value="1"/>
</dbReference>
<dbReference type="Pfam" id="PF00702">
    <property type="entry name" value="Hydrolase"/>
    <property type="match status" value="1"/>
</dbReference>
<dbReference type="InterPro" id="IPR052898">
    <property type="entry name" value="ACAD10-like"/>
</dbReference>
<dbReference type="InterPro" id="IPR023214">
    <property type="entry name" value="HAD_sf"/>
</dbReference>
<dbReference type="SUPFAM" id="SSF56784">
    <property type="entry name" value="HAD-like"/>
    <property type="match status" value="1"/>
</dbReference>
<dbReference type="Gene3D" id="1.10.150.240">
    <property type="entry name" value="Putative phosphatase, domain 2"/>
    <property type="match status" value="1"/>
</dbReference>
<dbReference type="InterPro" id="IPR006439">
    <property type="entry name" value="HAD-SF_hydro_IA"/>
</dbReference>
<sequence>MSIRAVIFDFGGVFVDSPFDAAVTAAASLEVDPQVMLEIVFGSYELDTDHAWHRLERGEIPLAEARDLIMEASTAEGGPLLDPFELLMALGGGGVREEMVDFVRAARVAGLATSILTNNAQEFADFWRPMLPLDELFEDVVDSSFVGLRKPDPRIFELALERLGIAASEAVFIDDAPGNVAAARQLGIASVLIGTKRVDMPRAIDELHELTGVSR</sequence>
<evidence type="ECO:0000313" key="1">
    <source>
        <dbReference type="EMBL" id="CAB4739531.1"/>
    </source>
</evidence>
<dbReference type="NCBIfam" id="TIGR01509">
    <property type="entry name" value="HAD-SF-IA-v3"/>
    <property type="match status" value="1"/>
</dbReference>
<proteinExistence type="predicted"/>
<dbReference type="PANTHER" id="PTHR47829:SF1">
    <property type="entry name" value="HAD FAMILY PHOSPHATASE"/>
    <property type="match status" value="1"/>
</dbReference>
<dbReference type="InterPro" id="IPR023198">
    <property type="entry name" value="PGP-like_dom2"/>
</dbReference>
<dbReference type="SFLD" id="SFLDG01129">
    <property type="entry name" value="C1.5:_HAD__Beta-PGM__Phosphata"/>
    <property type="match status" value="1"/>
</dbReference>
<dbReference type="SFLD" id="SFLDS00003">
    <property type="entry name" value="Haloacid_Dehalogenase"/>
    <property type="match status" value="1"/>
</dbReference>
<reference evidence="1" key="1">
    <citation type="submission" date="2020-05" db="EMBL/GenBank/DDBJ databases">
        <authorList>
            <person name="Chiriac C."/>
            <person name="Salcher M."/>
            <person name="Ghai R."/>
            <person name="Kavagutti S V."/>
        </authorList>
    </citation>
    <scope>NUCLEOTIDE SEQUENCE</scope>
</reference>
<protein>
    <submittedName>
        <fullName evidence="1">Unannotated protein</fullName>
    </submittedName>
</protein>
<dbReference type="PRINTS" id="PR00413">
    <property type="entry name" value="HADHALOGNASE"/>
</dbReference>
<dbReference type="Gene3D" id="3.40.50.1000">
    <property type="entry name" value="HAD superfamily/HAD-like"/>
    <property type="match status" value="1"/>
</dbReference>
<name>A0A6J6SXD0_9ZZZZ</name>
<dbReference type="InterPro" id="IPR036412">
    <property type="entry name" value="HAD-like_sf"/>
</dbReference>
<gene>
    <name evidence="1" type="ORF">UFOPK2766_00934</name>
</gene>
<dbReference type="CDD" id="cd02603">
    <property type="entry name" value="HAD_sEH-N_like"/>
    <property type="match status" value="1"/>
</dbReference>
<organism evidence="1">
    <name type="scientific">freshwater metagenome</name>
    <dbReference type="NCBI Taxonomy" id="449393"/>
    <lineage>
        <taxon>unclassified sequences</taxon>
        <taxon>metagenomes</taxon>
        <taxon>ecological metagenomes</taxon>
    </lineage>
</organism>
<accession>A0A6J6SXD0</accession>